<dbReference type="OrthoDB" id="186585at2"/>
<dbReference type="GO" id="GO:0003677">
    <property type="term" value="F:DNA binding"/>
    <property type="evidence" value="ECO:0007669"/>
    <property type="project" value="UniProtKB-KW"/>
</dbReference>
<keyword evidence="2" id="KW-0805">Transcription regulation</keyword>
<dbReference type="SUPFAM" id="SSF100950">
    <property type="entry name" value="NagB/RpiA/CoA transferase-like"/>
    <property type="match status" value="1"/>
</dbReference>
<dbReference type="GO" id="GO:0030246">
    <property type="term" value="F:carbohydrate binding"/>
    <property type="evidence" value="ECO:0007669"/>
    <property type="project" value="InterPro"/>
</dbReference>
<evidence type="ECO:0000256" key="3">
    <source>
        <dbReference type="ARBA" id="ARBA00023125"/>
    </source>
</evidence>
<dbReference type="InterPro" id="IPR037171">
    <property type="entry name" value="NagB/RpiA_transferase-like"/>
</dbReference>
<evidence type="ECO:0000259" key="5">
    <source>
        <dbReference type="Pfam" id="PF04198"/>
    </source>
</evidence>
<accession>A0A3A8A972</accession>
<dbReference type="AlphaFoldDB" id="A0A3A8A972"/>
<comment type="similarity">
    <text evidence="1">Belongs to the SorC transcriptional regulatory family.</text>
</comment>
<evidence type="ECO:0000256" key="4">
    <source>
        <dbReference type="ARBA" id="ARBA00023163"/>
    </source>
</evidence>
<organism evidence="6 7">
    <name type="scientific">Oceaniradius stylonematis</name>
    <dbReference type="NCBI Taxonomy" id="2184161"/>
    <lineage>
        <taxon>Bacteria</taxon>
        <taxon>Pseudomonadati</taxon>
        <taxon>Pseudomonadota</taxon>
        <taxon>Alphaproteobacteria</taxon>
        <taxon>Hyphomicrobiales</taxon>
        <taxon>Ahrensiaceae</taxon>
        <taxon>Oceaniradius</taxon>
    </lineage>
</organism>
<dbReference type="Gene3D" id="1.10.10.10">
    <property type="entry name" value="Winged helix-like DNA-binding domain superfamily/Winged helix DNA-binding domain"/>
    <property type="match status" value="1"/>
</dbReference>
<feature type="domain" description="Sugar-binding" evidence="5">
    <location>
        <begin position="62"/>
        <end position="321"/>
    </location>
</feature>
<dbReference type="InterPro" id="IPR051054">
    <property type="entry name" value="SorC_transcr_regulators"/>
</dbReference>
<dbReference type="Gene3D" id="3.40.50.1360">
    <property type="match status" value="1"/>
</dbReference>
<proteinExistence type="inferred from homology"/>
<keyword evidence="3" id="KW-0238">DNA-binding</keyword>
<sequence length="334" mass="35389">MSRMTEGQLMSRAAWLYYVGGLNQEQTSARLGLTRARVNRLLQQARETGLVAITVDRRDLGLLPVEDAIRREYGLDHCIATPALGLTAADRAENAALAEFPLRAVGSAAATFLRDALAAKPDAVVGTGWGRTLAQMARHMAGVSAPKARFISLMGSLTANSAFNPFEVVQSLAQATGAEGYFLPVPFIADSAADRDVLRSQRAVVTTLELARYADLALISVGELTEASLLRRQDMISADDLASLRRAGAVGDTNGIFFDASGQPVDHPLNARTLAVGLDDLRRAETMVLSFGIEKIGATRALLRSGVAKGLIIDGDAAMTLAEGLPGVEAAQET</sequence>
<evidence type="ECO:0000313" key="6">
    <source>
        <dbReference type="EMBL" id="RKF06882.1"/>
    </source>
</evidence>
<dbReference type="PANTHER" id="PTHR34294">
    <property type="entry name" value="TRANSCRIPTIONAL REGULATOR-RELATED"/>
    <property type="match status" value="1"/>
</dbReference>
<comment type="caution">
    <text evidence="6">The sequence shown here is derived from an EMBL/GenBank/DDBJ whole genome shotgun (WGS) entry which is preliminary data.</text>
</comment>
<keyword evidence="7" id="KW-1185">Reference proteome</keyword>
<name>A0A3A8A972_9HYPH</name>
<protein>
    <submittedName>
        <fullName evidence="6">Sugar-binding transcriptional regulator</fullName>
    </submittedName>
</protein>
<keyword evidence="4" id="KW-0804">Transcription</keyword>
<dbReference type="InterPro" id="IPR036388">
    <property type="entry name" value="WH-like_DNA-bd_sf"/>
</dbReference>
<dbReference type="EMBL" id="QFWV02000005">
    <property type="protein sequence ID" value="RKF06882.1"/>
    <property type="molecule type" value="Genomic_DNA"/>
</dbReference>
<dbReference type="InterPro" id="IPR007324">
    <property type="entry name" value="Sugar-bd_dom_put"/>
</dbReference>
<evidence type="ECO:0000256" key="2">
    <source>
        <dbReference type="ARBA" id="ARBA00023015"/>
    </source>
</evidence>
<reference evidence="6 7" key="1">
    <citation type="journal article" date="2018" name="Int. J. Syst. Bacteriol.">
        <title>Oceaniradius stylonemae gen. nov., sp. nov., isolated from a red alga, Stylonema cornu-cervi.</title>
        <authorList>
            <person name="Jeong S."/>
        </authorList>
    </citation>
    <scope>NUCLEOTIDE SEQUENCE [LARGE SCALE GENOMIC DNA]</scope>
    <source>
        <strain evidence="6 7">StC1</strain>
    </source>
</reference>
<gene>
    <name evidence="6" type="ORF">DEM25_009575</name>
</gene>
<dbReference type="RefSeq" id="WP_109766567.1">
    <property type="nucleotide sequence ID" value="NZ_QFWV02000005.1"/>
</dbReference>
<dbReference type="Pfam" id="PF04198">
    <property type="entry name" value="Sugar-bind"/>
    <property type="match status" value="1"/>
</dbReference>
<dbReference type="PANTHER" id="PTHR34294:SF1">
    <property type="entry name" value="TRANSCRIPTIONAL REGULATOR LSRR"/>
    <property type="match status" value="1"/>
</dbReference>
<evidence type="ECO:0000256" key="1">
    <source>
        <dbReference type="ARBA" id="ARBA00010466"/>
    </source>
</evidence>
<evidence type="ECO:0000313" key="7">
    <source>
        <dbReference type="Proteomes" id="UP000246132"/>
    </source>
</evidence>
<dbReference type="Proteomes" id="UP000246132">
    <property type="component" value="Unassembled WGS sequence"/>
</dbReference>